<reference evidence="2" key="1">
    <citation type="submission" date="2020-03" db="EMBL/GenBank/DDBJ databases">
        <title>A mixture of massive structural variations and highly conserved coding sequences in Ustilaginoidea virens genome.</title>
        <authorList>
            <person name="Zhang K."/>
            <person name="Zhao Z."/>
            <person name="Zhang Z."/>
            <person name="Li Y."/>
            <person name="Hsiang T."/>
            <person name="Sun W."/>
        </authorList>
    </citation>
    <scope>NUCLEOTIDE SEQUENCE</scope>
    <source>
        <strain evidence="2">UV-8b</strain>
    </source>
</reference>
<dbReference type="AlphaFoldDB" id="A0A8E5MI84"/>
<dbReference type="RefSeq" id="XP_042997975.1">
    <property type="nucleotide sequence ID" value="XM_043142041.1"/>
</dbReference>
<feature type="region of interest" description="Disordered" evidence="1">
    <location>
        <begin position="230"/>
        <end position="266"/>
    </location>
</feature>
<dbReference type="KEGG" id="uvi:66065321"/>
<sequence>MALTATNLIPIRCLPVLFGSVNIHARALPSYLAVLRLLRIYNAQSSAESAESRYVMEWTRRHEQGLPGDHQNQGGWGARTRYVPSSYKASTSQAITAGWLMSGPLVKKRALESNSRPQASGGWVSGFQAPMAENGRPLTRRLPRLQAALHCTALHCTARQPAPTKPTQQPLARRARQKTAMPGKRPPCQNPPPSNDKQFCSREESKSPKGFVGQADTDRACLHCMSTMTRRQDTVSSPHISSLLPFPPDARCRLPSVPPPQGNKQG</sequence>
<organism evidence="2 3">
    <name type="scientific">Ustilaginoidea virens</name>
    <name type="common">Rice false smut fungus</name>
    <name type="synonym">Villosiclava virens</name>
    <dbReference type="NCBI Taxonomy" id="1159556"/>
    <lineage>
        <taxon>Eukaryota</taxon>
        <taxon>Fungi</taxon>
        <taxon>Dikarya</taxon>
        <taxon>Ascomycota</taxon>
        <taxon>Pezizomycotina</taxon>
        <taxon>Sordariomycetes</taxon>
        <taxon>Hypocreomycetidae</taxon>
        <taxon>Hypocreales</taxon>
        <taxon>Clavicipitaceae</taxon>
        <taxon>Ustilaginoidea</taxon>
    </lineage>
</organism>
<keyword evidence="3" id="KW-1185">Reference proteome</keyword>
<accession>A0A8E5MI84</accession>
<gene>
    <name evidence="2" type="ORF">UV8b_04543</name>
</gene>
<evidence type="ECO:0000256" key="1">
    <source>
        <dbReference type="SAM" id="MobiDB-lite"/>
    </source>
</evidence>
<feature type="region of interest" description="Disordered" evidence="1">
    <location>
        <begin position="158"/>
        <end position="214"/>
    </location>
</feature>
<feature type="compositionally biased region" description="Pro residues" evidence="1">
    <location>
        <begin position="256"/>
        <end position="266"/>
    </location>
</feature>
<dbReference type="GeneID" id="66065321"/>
<protein>
    <submittedName>
        <fullName evidence="2">Uncharacterized protein</fullName>
    </submittedName>
</protein>
<feature type="compositionally biased region" description="Pro residues" evidence="1">
    <location>
        <begin position="184"/>
        <end position="194"/>
    </location>
</feature>
<evidence type="ECO:0000313" key="2">
    <source>
        <dbReference type="EMBL" id="QUC20302.1"/>
    </source>
</evidence>
<evidence type="ECO:0000313" key="3">
    <source>
        <dbReference type="Proteomes" id="UP000027002"/>
    </source>
</evidence>
<dbReference type="Proteomes" id="UP000027002">
    <property type="component" value="Chromosome 4"/>
</dbReference>
<name>A0A8E5MI84_USTVR</name>
<feature type="compositionally biased region" description="Polar residues" evidence="1">
    <location>
        <begin position="230"/>
        <end position="240"/>
    </location>
</feature>
<proteinExistence type="predicted"/>
<dbReference type="EMBL" id="CP072756">
    <property type="protein sequence ID" value="QUC20302.1"/>
    <property type="molecule type" value="Genomic_DNA"/>
</dbReference>